<dbReference type="AlphaFoldDB" id="A0A645FH97"/>
<dbReference type="EMBL" id="VSSQ01059458">
    <property type="protein sequence ID" value="MPN13016.1"/>
    <property type="molecule type" value="Genomic_DNA"/>
</dbReference>
<protein>
    <submittedName>
        <fullName evidence="1">Uncharacterized protein</fullName>
    </submittedName>
</protein>
<reference evidence="1" key="1">
    <citation type="submission" date="2019-08" db="EMBL/GenBank/DDBJ databases">
        <authorList>
            <person name="Kucharzyk K."/>
            <person name="Murdoch R.W."/>
            <person name="Higgins S."/>
            <person name="Loffler F."/>
        </authorList>
    </citation>
    <scope>NUCLEOTIDE SEQUENCE</scope>
</reference>
<accession>A0A645FH97</accession>
<proteinExistence type="predicted"/>
<name>A0A645FH97_9ZZZZ</name>
<organism evidence="1">
    <name type="scientific">bioreactor metagenome</name>
    <dbReference type="NCBI Taxonomy" id="1076179"/>
    <lineage>
        <taxon>unclassified sequences</taxon>
        <taxon>metagenomes</taxon>
        <taxon>ecological metagenomes</taxon>
    </lineage>
</organism>
<comment type="caution">
    <text evidence="1">The sequence shown here is derived from an EMBL/GenBank/DDBJ whole genome shotgun (WGS) entry which is preliminary data.</text>
</comment>
<sequence>MILTGGDSMSGREKPKGSSVCLRLDPEERLCPKFDSVSIAKFRRAHWEEMGVNVVDDCAEEHIM</sequence>
<evidence type="ECO:0000313" key="1">
    <source>
        <dbReference type="EMBL" id="MPN13016.1"/>
    </source>
</evidence>
<gene>
    <name evidence="1" type="ORF">SDC9_160336</name>
</gene>